<accession>A0A7W7TWX5</accession>
<dbReference type="EMBL" id="JACHJY010000002">
    <property type="protein sequence ID" value="MBB4980879.1"/>
    <property type="molecule type" value="Genomic_DNA"/>
</dbReference>
<evidence type="ECO:0000259" key="2">
    <source>
        <dbReference type="Pfam" id="PF01471"/>
    </source>
</evidence>
<dbReference type="GO" id="GO:0016787">
    <property type="term" value="F:hydrolase activity"/>
    <property type="evidence" value="ECO:0007669"/>
    <property type="project" value="UniProtKB-KW"/>
</dbReference>
<protein>
    <submittedName>
        <fullName evidence="3">Peptidoglycan hydrolase-like protein with peptidoglycan-binding domain</fullName>
    </submittedName>
</protein>
<keyword evidence="4" id="KW-1185">Reference proteome</keyword>
<evidence type="ECO:0000256" key="1">
    <source>
        <dbReference type="SAM" id="SignalP"/>
    </source>
</evidence>
<dbReference type="InterPro" id="IPR023346">
    <property type="entry name" value="Lysozyme-like_dom_sf"/>
</dbReference>
<dbReference type="SUPFAM" id="SSF53955">
    <property type="entry name" value="Lysozyme-like"/>
    <property type="match status" value="1"/>
</dbReference>
<dbReference type="InterPro" id="IPR036365">
    <property type="entry name" value="PGBD-like_sf"/>
</dbReference>
<name>A0A7W7TWX5_9ACTN</name>
<dbReference type="AlphaFoldDB" id="A0A7W7TWX5"/>
<dbReference type="SUPFAM" id="SSF47090">
    <property type="entry name" value="PGBD-like"/>
    <property type="match status" value="2"/>
</dbReference>
<feature type="domain" description="Peptidoglycan binding-like" evidence="2">
    <location>
        <begin position="47"/>
        <end position="97"/>
    </location>
</feature>
<gene>
    <name evidence="3" type="ORF">GGE06_001787</name>
</gene>
<evidence type="ECO:0000313" key="4">
    <source>
        <dbReference type="Proteomes" id="UP000582643"/>
    </source>
</evidence>
<sequence>MIPIGTALPASQVPAPRLPVARAALVLFVALLAMLAPSAPAHALDSTTWLQRNLAGIGYLPYSGIDGVYGSQTSTAVRSFQHDNGLAEDGEYGSRTELALHNKVMEVQRKVGTTADGAYGDGTKSKVTAWQQANGLSADGVTGPATMNAMRIARTVKITGQWKTTEHGWSVSSQFDCLDNLWIRESTWKVYATNPSSGAYGIPQALPGDKMSVAGADWQTNPATQIEWGLDYIKSRYGTPCAAWSFWQSHNWY</sequence>
<feature type="domain" description="Peptidoglycan binding-like" evidence="2">
    <location>
        <begin position="114"/>
        <end position="150"/>
    </location>
</feature>
<organism evidence="3 4">
    <name type="scientific">Streptomyces nymphaeiformis</name>
    <dbReference type="NCBI Taxonomy" id="2663842"/>
    <lineage>
        <taxon>Bacteria</taxon>
        <taxon>Bacillati</taxon>
        <taxon>Actinomycetota</taxon>
        <taxon>Actinomycetes</taxon>
        <taxon>Kitasatosporales</taxon>
        <taxon>Streptomycetaceae</taxon>
        <taxon>Streptomyces</taxon>
    </lineage>
</organism>
<proteinExistence type="predicted"/>
<reference evidence="3 4" key="1">
    <citation type="submission" date="2020-08" db="EMBL/GenBank/DDBJ databases">
        <title>Genomic Encyclopedia of Type Strains, Phase III (KMG-III): the genomes of soil and plant-associated and newly described type strains.</title>
        <authorList>
            <person name="Whitman W."/>
        </authorList>
    </citation>
    <scope>NUCLEOTIDE SEQUENCE [LARGE SCALE GENOMIC DNA]</scope>
    <source>
        <strain evidence="3 4">SFB5A</strain>
    </source>
</reference>
<keyword evidence="3" id="KW-0378">Hydrolase</keyword>
<feature type="signal peptide" evidence="1">
    <location>
        <begin position="1"/>
        <end position="43"/>
    </location>
</feature>
<dbReference type="Proteomes" id="UP000582643">
    <property type="component" value="Unassembled WGS sequence"/>
</dbReference>
<keyword evidence="1" id="KW-0732">Signal</keyword>
<evidence type="ECO:0000313" key="3">
    <source>
        <dbReference type="EMBL" id="MBB4980879.1"/>
    </source>
</evidence>
<dbReference type="Pfam" id="PF01471">
    <property type="entry name" value="PG_binding_1"/>
    <property type="match status" value="2"/>
</dbReference>
<dbReference type="InterPro" id="IPR036366">
    <property type="entry name" value="PGBDSf"/>
</dbReference>
<comment type="caution">
    <text evidence="3">The sequence shown here is derived from an EMBL/GenBank/DDBJ whole genome shotgun (WGS) entry which is preliminary data.</text>
</comment>
<dbReference type="InterPro" id="IPR002477">
    <property type="entry name" value="Peptidoglycan-bd-like"/>
</dbReference>
<dbReference type="Gene3D" id="1.10.101.10">
    <property type="entry name" value="PGBD-like superfamily/PGBD"/>
    <property type="match status" value="2"/>
</dbReference>
<feature type="chain" id="PRO_5031440567" evidence="1">
    <location>
        <begin position="44"/>
        <end position="253"/>
    </location>
</feature>
<dbReference type="RefSeq" id="WP_116157047.1">
    <property type="nucleotide sequence ID" value="NZ_JACHJY010000002.1"/>
</dbReference>